<keyword evidence="3" id="KW-0378">Hydrolase</keyword>
<gene>
    <name evidence="3" type="ORF">ENJ96_01715</name>
</gene>
<dbReference type="SUPFAM" id="SSF53092">
    <property type="entry name" value="Creatinase/prolidase N-terminal domain"/>
    <property type="match status" value="1"/>
</dbReference>
<reference evidence="3" key="1">
    <citation type="journal article" date="2020" name="mSystems">
        <title>Genome- and Community-Level Interaction Insights into Carbon Utilization and Element Cycling Functions of Hydrothermarchaeota in Hydrothermal Sediment.</title>
        <authorList>
            <person name="Zhou Z."/>
            <person name="Liu Y."/>
            <person name="Xu W."/>
            <person name="Pan J."/>
            <person name="Luo Z.H."/>
            <person name="Li M."/>
        </authorList>
    </citation>
    <scope>NUCLEOTIDE SEQUENCE [LARGE SCALE GENOMIC DNA]</scope>
    <source>
        <strain evidence="3">HyVt-533</strain>
    </source>
</reference>
<dbReference type="CDD" id="cd01066">
    <property type="entry name" value="APP_MetAP"/>
    <property type="match status" value="1"/>
</dbReference>
<organism evidence="3">
    <name type="scientific">Thermodesulfatator atlanticus</name>
    <dbReference type="NCBI Taxonomy" id="501497"/>
    <lineage>
        <taxon>Bacteria</taxon>
        <taxon>Pseudomonadati</taxon>
        <taxon>Thermodesulfobacteriota</taxon>
        <taxon>Thermodesulfobacteria</taxon>
        <taxon>Thermodesulfobacteriales</taxon>
        <taxon>Thermodesulfatatoraceae</taxon>
        <taxon>Thermodesulfatator</taxon>
    </lineage>
</organism>
<evidence type="ECO:0000313" key="3">
    <source>
        <dbReference type="EMBL" id="HHI96551.1"/>
    </source>
</evidence>
<proteinExistence type="predicted"/>
<dbReference type="GO" id="GO:0004177">
    <property type="term" value="F:aminopeptidase activity"/>
    <property type="evidence" value="ECO:0007669"/>
    <property type="project" value="UniProtKB-KW"/>
</dbReference>
<name>A0A7V5U206_9BACT</name>
<dbReference type="InterPro" id="IPR000994">
    <property type="entry name" value="Pept_M24"/>
</dbReference>
<dbReference type="Gene3D" id="3.40.350.10">
    <property type="entry name" value="Creatinase/prolidase N-terminal domain"/>
    <property type="match status" value="1"/>
</dbReference>
<dbReference type="EMBL" id="DROK01000049">
    <property type="protein sequence ID" value="HHI96551.1"/>
    <property type="molecule type" value="Genomic_DNA"/>
</dbReference>
<dbReference type="InterPro" id="IPR050659">
    <property type="entry name" value="Peptidase_M24B"/>
</dbReference>
<dbReference type="PANTHER" id="PTHR46112:SF2">
    <property type="entry name" value="XAA-PRO AMINOPEPTIDASE P-RELATED"/>
    <property type="match status" value="1"/>
</dbReference>
<dbReference type="Proteomes" id="UP000886101">
    <property type="component" value="Unassembled WGS sequence"/>
</dbReference>
<keyword evidence="3" id="KW-0645">Protease</keyword>
<sequence>MPADKEELRARIKKLATALVQTGLDAALIRFPLHIFYFAGVFVDGHLVITERAEAFLLVYRTLGRPEKSPVAEEIPFRSLRKLPAFLKDLGLHNLGLEEERLPHALFKRYQQLLTDFSLADVSPLVRQIRSVKSPYEISCLKQAARLLAEALAAFLPRLKPGLSELEAAGLLEAELRKRGHPALTRTSGFGQELAYGHLLAGKEATVPAYTTTGQGGLGVWGFPQGPSEKKIGLNEPILIDYAGWFEGYLVDQSRVFYFGQLPPRAHEIYEKIDFILQEIEKMLQPGTSGAEIYQKALSLAADNGLSPFFMAHGPEKVPFIGHGVGLEIDEWPPIAQVDVALQEGMVIALEPKCHVPGLGVIGVEDTYLITSSGPERLTVFPRGLQRLNF</sequence>
<dbReference type="Pfam" id="PF00557">
    <property type="entry name" value="Peptidase_M24"/>
    <property type="match status" value="1"/>
</dbReference>
<feature type="domain" description="Peptidase M24" evidence="1">
    <location>
        <begin position="140"/>
        <end position="371"/>
    </location>
</feature>
<accession>A0A7V5U206</accession>
<dbReference type="Gene3D" id="3.90.230.10">
    <property type="entry name" value="Creatinase/methionine aminopeptidase superfamily"/>
    <property type="match status" value="1"/>
</dbReference>
<dbReference type="Pfam" id="PF01321">
    <property type="entry name" value="Creatinase_N"/>
    <property type="match status" value="1"/>
</dbReference>
<dbReference type="InterPro" id="IPR036005">
    <property type="entry name" value="Creatinase/aminopeptidase-like"/>
</dbReference>
<evidence type="ECO:0000259" key="2">
    <source>
        <dbReference type="Pfam" id="PF01321"/>
    </source>
</evidence>
<evidence type="ECO:0000259" key="1">
    <source>
        <dbReference type="Pfam" id="PF00557"/>
    </source>
</evidence>
<comment type="caution">
    <text evidence="3">The sequence shown here is derived from an EMBL/GenBank/DDBJ whole genome shotgun (WGS) entry which is preliminary data.</text>
</comment>
<keyword evidence="3" id="KW-0031">Aminopeptidase</keyword>
<dbReference type="PANTHER" id="PTHR46112">
    <property type="entry name" value="AMINOPEPTIDASE"/>
    <property type="match status" value="1"/>
</dbReference>
<dbReference type="SUPFAM" id="SSF55920">
    <property type="entry name" value="Creatinase/aminopeptidase"/>
    <property type="match status" value="1"/>
</dbReference>
<dbReference type="InterPro" id="IPR000587">
    <property type="entry name" value="Creatinase_N"/>
</dbReference>
<protein>
    <submittedName>
        <fullName evidence="3">Aminopeptidase P family protein</fullName>
    </submittedName>
</protein>
<dbReference type="AlphaFoldDB" id="A0A7V5U206"/>
<dbReference type="InterPro" id="IPR029149">
    <property type="entry name" value="Creatin/AminoP/Spt16_N"/>
</dbReference>
<feature type="domain" description="Creatinase N-terminal" evidence="2">
    <location>
        <begin position="11"/>
        <end position="132"/>
    </location>
</feature>